<protein>
    <submittedName>
        <fullName evidence="3">MobA</fullName>
    </submittedName>
</protein>
<organism evidence="3 4">
    <name type="scientific">Limosilactobacillus reuteri I5007</name>
    <dbReference type="NCBI Taxonomy" id="1340495"/>
    <lineage>
        <taxon>Bacteria</taxon>
        <taxon>Bacillati</taxon>
        <taxon>Bacillota</taxon>
        <taxon>Bacilli</taxon>
        <taxon>Lactobacillales</taxon>
        <taxon>Lactobacillaceae</taxon>
        <taxon>Limosilactobacillus</taxon>
    </lineage>
</organism>
<dbReference type="AlphaFoldDB" id="R9WKH0"/>
<dbReference type="EMBL" id="CP006015">
    <property type="protein sequence ID" value="AGO00234.1"/>
    <property type="molecule type" value="Genomic_DNA"/>
</dbReference>
<evidence type="ECO:0000256" key="1">
    <source>
        <dbReference type="SAM" id="MobiDB-lite"/>
    </source>
</evidence>
<geneLocation type="plasmid" evidence="3 4">
    <name>pLRI04</name>
</geneLocation>
<evidence type="ECO:0000313" key="4">
    <source>
        <dbReference type="Proteomes" id="UP000014360"/>
    </source>
</evidence>
<dbReference type="KEGG" id="lrt:LRI_2024"/>
<proteinExistence type="predicted"/>
<feature type="domain" description="MobA/VirD2-like nuclease" evidence="2">
    <location>
        <begin position="47"/>
        <end position="167"/>
    </location>
</feature>
<dbReference type="Proteomes" id="UP000014360">
    <property type="component" value="Plasmid pLRI04"/>
</dbReference>
<feature type="compositionally biased region" description="Polar residues" evidence="1">
    <location>
        <begin position="327"/>
        <end position="342"/>
    </location>
</feature>
<reference evidence="3 4" key="1">
    <citation type="submission" date="2013-06" db="EMBL/GenBank/DDBJ databases">
        <title>The Complete Genome Sequence of Lactobacillus reuteri I5007, a Probiotic Strain Isolated from Healthy Pig.</title>
        <authorList>
            <person name="Hou C."/>
            <person name="Qiao S."/>
            <person name="Zeng X."/>
            <person name="Ma X."/>
            <person name="Yang F."/>
        </authorList>
    </citation>
    <scope>NUCLEOTIDE SEQUENCE [LARGE SCALE GENOMIC DNA]</scope>
    <source>
        <strain evidence="3 4">I5007</strain>
        <plasmid evidence="3 4">pLRI04</plasmid>
    </source>
</reference>
<accession>R9WKH0</accession>
<dbReference type="Pfam" id="PF03432">
    <property type="entry name" value="Relaxase"/>
    <property type="match status" value="1"/>
</dbReference>
<dbReference type="RefSeq" id="WP_016497310.1">
    <property type="nucleotide sequence ID" value="NC_021504.1"/>
</dbReference>
<feature type="compositionally biased region" description="Basic and acidic residues" evidence="1">
    <location>
        <begin position="343"/>
        <end position="352"/>
    </location>
</feature>
<gene>
    <name evidence="3" type="ORF">LRI_2024</name>
</gene>
<evidence type="ECO:0000259" key="2">
    <source>
        <dbReference type="Pfam" id="PF03432"/>
    </source>
</evidence>
<name>R9WKH0_LIMRT</name>
<sequence length="457" mass="53452">MSVISVKTKYHVPPRKNSETGKGCIAYLSDEKSHNESSASPIRNLRKSSNCGDFKTVARKRFKEQARNSNANVELYSIVQSFDLDELDPENQNDVDKAHKIGILTAKEIMKKVGDREFCVFTQADGESHHLHNHIVIMNCDKELNTIKHGLSWKKTLAPINDKITGEQLQNAKQKAIQSRLKKSYDEVTALSTANRKIKRQTENEKKKEYIFENVNDVLEIAKTQKEFVELLRERQIIIRRNAKEKEFNWLTKSGKYKSRLPFEYEGYKITSKKLINQNPEQILRKLYQNKQKFEAKQRQNTKSQTDKTIETKLNEEQVIKPRKIKPQTQIKTPKSQKTADQQIKKQKETKNFSKTPKNKFEERNTNIVRIRKSNINSLTDLELMVAINKRDIWRNKHFHEANWQNNATYLQLQNKVIFLRSQLTAEINTQQQAQQAIIATQKAERQIKKQQEGVEF</sequence>
<feature type="region of interest" description="Disordered" evidence="1">
    <location>
        <begin position="294"/>
        <end position="357"/>
    </location>
</feature>
<evidence type="ECO:0000313" key="3">
    <source>
        <dbReference type="EMBL" id="AGO00234.1"/>
    </source>
</evidence>
<dbReference type="HOGENOM" id="CLU_598249_0_0_9"/>
<dbReference type="PATRIC" id="fig|1340495.3.peg.2023"/>
<dbReference type="InterPro" id="IPR005094">
    <property type="entry name" value="Endonuclease_MobA/VirD2"/>
</dbReference>
<feature type="compositionally biased region" description="Basic and acidic residues" evidence="1">
    <location>
        <begin position="305"/>
        <end position="320"/>
    </location>
</feature>
<keyword evidence="3" id="KW-0614">Plasmid</keyword>